<accession>A0A5J6VJK7</accession>
<dbReference type="InterPro" id="IPR040911">
    <property type="entry name" value="Exostosin_GT47"/>
</dbReference>
<dbReference type="EMBL" id="MN448276">
    <property type="protein sequence ID" value="QFG74064.1"/>
    <property type="molecule type" value="Genomic_DNA"/>
</dbReference>
<proteinExistence type="predicted"/>
<evidence type="ECO:0000313" key="2">
    <source>
        <dbReference type="EMBL" id="QFG74064.1"/>
    </source>
</evidence>
<dbReference type="Pfam" id="PF03016">
    <property type="entry name" value="Exostosin_GT47"/>
    <property type="match status" value="1"/>
</dbReference>
<protein>
    <recommendedName>
        <fullName evidence="1">Exostosin GT47 domain-containing protein</fullName>
    </recommendedName>
</protein>
<name>A0A5J6VJK7_9VIRU</name>
<feature type="domain" description="Exostosin GT47" evidence="1">
    <location>
        <begin position="122"/>
        <end position="207"/>
    </location>
</feature>
<evidence type="ECO:0000259" key="1">
    <source>
        <dbReference type="Pfam" id="PF03016"/>
    </source>
</evidence>
<sequence>MIYMIYMIYDIYDIMYYSYDLKQVMWFNEACKQANINIPMTQEYAIYPKSLYMKVRELDHTKTIDFCFIGAFAFTEGQTFGANNRKWVIDFCKNYFNENSYFINTTAYYNHDTRDNTHDDSWVVLGDYDKTYQPHNHLVPKFLPLEKRNQFDKEYFQRMCASKFTLCPAGDQMWSMRFLEAIMCKSIPIVRTHEETYRSKQEEYLNYKYYLADHIDDIVYRSDWVEHNYNIFINMHTLENL</sequence>
<organism evidence="2">
    <name type="scientific">Megaviridae environmental sample</name>
    <dbReference type="NCBI Taxonomy" id="1737588"/>
    <lineage>
        <taxon>Viruses</taxon>
        <taxon>Varidnaviria</taxon>
        <taxon>Bamfordvirae</taxon>
        <taxon>Nucleocytoviricota</taxon>
        <taxon>Megaviricetes</taxon>
        <taxon>Imitervirales</taxon>
        <taxon>Mimiviridae</taxon>
        <taxon>environmental samples</taxon>
    </lineage>
</organism>
<reference evidence="2" key="1">
    <citation type="journal article" date="2019" name="Philos. Trans. R. Soc. Lond., B, Biol. Sci.">
        <title>Targeted metagenomic recovery of four divergent viruses reveals shared and distinctive characteristics of giant viruses of marine eukaryotes.</title>
        <authorList>
            <person name="Needham D.M."/>
            <person name="Poirier C."/>
            <person name="Hehenberger E."/>
            <person name="Jimenez V."/>
            <person name="Swalwell J.E."/>
            <person name="Santoro A.E."/>
            <person name="Worden A.Z."/>
        </authorList>
    </citation>
    <scope>NUCLEOTIDE SEQUENCE</scope>
    <source>
        <strain evidence="2">OPacV-662</strain>
    </source>
</reference>